<dbReference type="RefSeq" id="WP_012610113.1">
    <property type="nucleotide sequence ID" value="NC_011768.1"/>
</dbReference>
<evidence type="ECO:0000313" key="3">
    <source>
        <dbReference type="EMBL" id="ACL02675.1"/>
    </source>
</evidence>
<evidence type="ECO:0000256" key="1">
    <source>
        <dbReference type="SAM" id="MobiDB-lite"/>
    </source>
</evidence>
<dbReference type="InterPro" id="IPR025646">
    <property type="entry name" value="DUF4350"/>
</dbReference>
<name>B8FIA8_DESAL</name>
<proteinExistence type="predicted"/>
<keyword evidence="4" id="KW-1185">Reference proteome</keyword>
<dbReference type="Proteomes" id="UP000000739">
    <property type="component" value="Chromosome"/>
</dbReference>
<dbReference type="AlphaFoldDB" id="B8FIA8"/>
<feature type="compositionally biased region" description="Basic and acidic residues" evidence="1">
    <location>
        <begin position="136"/>
        <end position="148"/>
    </location>
</feature>
<gene>
    <name evidence="3" type="ordered locus">Dalk_0972</name>
</gene>
<evidence type="ECO:0000313" key="4">
    <source>
        <dbReference type="Proteomes" id="UP000000739"/>
    </source>
</evidence>
<evidence type="ECO:0000259" key="2">
    <source>
        <dbReference type="Pfam" id="PF14258"/>
    </source>
</evidence>
<dbReference type="eggNOG" id="COG5414">
    <property type="taxonomic scope" value="Bacteria"/>
</dbReference>
<organism evidence="3 4">
    <name type="scientific">Desulfatibacillum aliphaticivorans</name>
    <dbReference type="NCBI Taxonomy" id="218208"/>
    <lineage>
        <taxon>Bacteria</taxon>
        <taxon>Pseudomonadati</taxon>
        <taxon>Thermodesulfobacteriota</taxon>
        <taxon>Desulfobacteria</taxon>
        <taxon>Desulfobacterales</taxon>
        <taxon>Desulfatibacillaceae</taxon>
        <taxon>Desulfatibacillum</taxon>
    </lineage>
</organism>
<dbReference type="EMBL" id="CP001322">
    <property type="protein sequence ID" value="ACL02675.1"/>
    <property type="molecule type" value="Genomic_DNA"/>
</dbReference>
<feature type="domain" description="DUF4350" evidence="2">
    <location>
        <begin position="44"/>
        <end position="320"/>
    </location>
</feature>
<feature type="region of interest" description="Disordered" evidence="1">
    <location>
        <begin position="127"/>
        <end position="205"/>
    </location>
</feature>
<dbReference type="KEGG" id="dal:Dalk_0972"/>
<dbReference type="Pfam" id="PF14258">
    <property type="entry name" value="DUF4350"/>
    <property type="match status" value="1"/>
</dbReference>
<dbReference type="HOGENOM" id="CLU_668538_0_0_7"/>
<protein>
    <recommendedName>
        <fullName evidence="2">DUF4350 domain-containing protein</fullName>
    </recommendedName>
</protein>
<reference evidence="3 4" key="1">
    <citation type="journal article" date="2012" name="Environ. Microbiol.">
        <title>The genome sequence of Desulfatibacillum alkenivorans AK-01: a blueprint for anaerobic alkane oxidation.</title>
        <authorList>
            <person name="Callaghan A.V."/>
            <person name="Morris B.E."/>
            <person name="Pereira I.A."/>
            <person name="McInerney M.J."/>
            <person name="Austin R.N."/>
            <person name="Groves J.T."/>
            <person name="Kukor J.J."/>
            <person name="Suflita J.M."/>
            <person name="Young L.Y."/>
            <person name="Zylstra G.J."/>
            <person name="Wawrik B."/>
        </authorList>
    </citation>
    <scope>NUCLEOTIDE SEQUENCE [LARGE SCALE GENOMIC DNA]</scope>
    <source>
        <strain evidence="3 4">AK-01</strain>
    </source>
</reference>
<feature type="compositionally biased region" description="Acidic residues" evidence="1">
    <location>
        <begin position="188"/>
        <end position="199"/>
    </location>
</feature>
<sequence>MPRISKAAIIIVPALLLLAAAAVMHIFALNFEKGNLYPPYSSLRSDPLGTRGLHDSLVNLKSVDVERNYYSFDRMQEDPPSVFLVSGAPSKGMLMGRKRIAEKLGALAMKGDRVVVTFSIIGKWEPIEDEEDLEDSKESKEQGEKEAETENAPSESVLQKPQPDESSKLEQAVGDEDSGEEAAVKETSEEEDSKDDGEEKEISPRVEKIRDYLNLHDIATGKENWGLSMNQNPDFVFGDSQAILSLEYADSGLAPNVSWYSSWFFEDISPKWRVIYTYQDKPVMVERDFGRGSLVFSTDSYFLSNESLAEKPSTELLVWLFKPYDRVVFDEWHLGIAKQEGISTLARKYGLAGAGLALLLWALLYVWHNAAPLVPRKSEGPSKGGNGEHISSRGYAEAMASLLRRNITNEEVLRHCFLLWENAAKNDKDLPKELQEKVQLAVLSPGKASVKEVVEAYNRAVDILARER</sequence>
<accession>B8FIA8</accession>